<accession>A0AAU1ZNX8</accession>
<dbReference type="AlphaFoldDB" id="A0AAU1ZNX8"/>
<protein>
    <submittedName>
        <fullName evidence="1">RidA family protein</fullName>
    </submittedName>
</protein>
<dbReference type="CDD" id="cd00448">
    <property type="entry name" value="YjgF_YER057c_UK114_family"/>
    <property type="match status" value="1"/>
</dbReference>
<dbReference type="EMBL" id="CP108222">
    <property type="protein sequence ID" value="WTT14131.1"/>
    <property type="molecule type" value="Genomic_DNA"/>
</dbReference>
<sequence>MTVTHHPRVPGLASFGDYSPLAEAGELVVVAGQFGTDGAGALPADGDPAEQVRGAFANVGRALAHAGLGFADVLRFTTFLVGRETVPVFMETRKEVFAEIYPDGVYPPNTLLLVAGLVEERFVCEIEAVAYRGGRR</sequence>
<dbReference type="Gene3D" id="3.30.1330.40">
    <property type="entry name" value="RutC-like"/>
    <property type="match status" value="1"/>
</dbReference>
<organism evidence="1">
    <name type="scientific">Streptomyces sp. NBC_00093</name>
    <dbReference type="NCBI Taxonomy" id="2975649"/>
    <lineage>
        <taxon>Bacteria</taxon>
        <taxon>Bacillati</taxon>
        <taxon>Actinomycetota</taxon>
        <taxon>Actinomycetes</taxon>
        <taxon>Kitasatosporales</taxon>
        <taxon>Streptomycetaceae</taxon>
        <taxon>Streptomyces</taxon>
    </lineage>
</organism>
<proteinExistence type="predicted"/>
<dbReference type="InterPro" id="IPR035959">
    <property type="entry name" value="RutC-like_sf"/>
</dbReference>
<evidence type="ECO:0000313" key="1">
    <source>
        <dbReference type="EMBL" id="WTT14131.1"/>
    </source>
</evidence>
<dbReference type="PANTHER" id="PTHR43857">
    <property type="entry name" value="BLR7761 PROTEIN"/>
    <property type="match status" value="1"/>
</dbReference>
<dbReference type="InterPro" id="IPR006175">
    <property type="entry name" value="YjgF/YER057c/UK114"/>
</dbReference>
<dbReference type="Pfam" id="PF01042">
    <property type="entry name" value="Ribonuc_L-PSP"/>
    <property type="match status" value="1"/>
</dbReference>
<gene>
    <name evidence="1" type="ORF">OHA22_00675</name>
</gene>
<reference evidence="1" key="1">
    <citation type="submission" date="2022-10" db="EMBL/GenBank/DDBJ databases">
        <title>The complete genomes of actinobacterial strains from the NBC collection.</title>
        <authorList>
            <person name="Joergensen T.S."/>
            <person name="Alvarez Arevalo M."/>
            <person name="Sterndorff E.B."/>
            <person name="Faurdal D."/>
            <person name="Vuksanovic O."/>
            <person name="Mourched A.-S."/>
            <person name="Charusanti P."/>
            <person name="Shaw S."/>
            <person name="Blin K."/>
            <person name="Weber T."/>
        </authorList>
    </citation>
    <scope>NUCLEOTIDE SEQUENCE</scope>
    <source>
        <strain evidence="1">NBC_00093</strain>
    </source>
</reference>
<name>A0AAU1ZNX8_9ACTN</name>
<dbReference type="SUPFAM" id="SSF55298">
    <property type="entry name" value="YjgF-like"/>
    <property type="match status" value="1"/>
</dbReference>
<dbReference type="PANTHER" id="PTHR43857:SF1">
    <property type="entry name" value="YJGH FAMILY PROTEIN"/>
    <property type="match status" value="1"/>
</dbReference>